<sequence length="124" mass="13374">MTVSRSPFSPLSLPLCSPRLPTPSPYSLQLPRQFPFTPLSSLHPFPFTPLIPHSLPGTSLFYPPFPLSPLLPTLTPLPSSSHPHPSPLNSHTPSPLSSPSNPSTPLATLLFSFLNRATSTFPSL</sequence>
<protein>
    <submittedName>
        <fullName evidence="2">Uncharacterized protein</fullName>
    </submittedName>
</protein>
<evidence type="ECO:0000313" key="2">
    <source>
        <dbReference type="EMBL" id="KAK3855538.1"/>
    </source>
</evidence>
<dbReference type="EMBL" id="JAWQEG010006174">
    <property type="protein sequence ID" value="KAK3855538.1"/>
    <property type="molecule type" value="Genomic_DNA"/>
</dbReference>
<evidence type="ECO:0000256" key="1">
    <source>
        <dbReference type="SAM" id="MobiDB-lite"/>
    </source>
</evidence>
<name>A0AAE1EKU7_PETCI</name>
<reference evidence="2" key="1">
    <citation type="submission" date="2023-10" db="EMBL/GenBank/DDBJ databases">
        <title>Genome assemblies of two species of porcelain crab, Petrolisthes cinctipes and Petrolisthes manimaculis (Anomura: Porcellanidae).</title>
        <authorList>
            <person name="Angst P."/>
        </authorList>
    </citation>
    <scope>NUCLEOTIDE SEQUENCE</scope>
    <source>
        <strain evidence="2">PB745_01</strain>
        <tissue evidence="2">Gill</tissue>
    </source>
</reference>
<dbReference type="AlphaFoldDB" id="A0AAE1EKU7"/>
<dbReference type="Proteomes" id="UP001286313">
    <property type="component" value="Unassembled WGS sequence"/>
</dbReference>
<organism evidence="2 3">
    <name type="scientific">Petrolisthes cinctipes</name>
    <name type="common">Flat porcelain crab</name>
    <dbReference type="NCBI Taxonomy" id="88211"/>
    <lineage>
        <taxon>Eukaryota</taxon>
        <taxon>Metazoa</taxon>
        <taxon>Ecdysozoa</taxon>
        <taxon>Arthropoda</taxon>
        <taxon>Crustacea</taxon>
        <taxon>Multicrustacea</taxon>
        <taxon>Malacostraca</taxon>
        <taxon>Eumalacostraca</taxon>
        <taxon>Eucarida</taxon>
        <taxon>Decapoda</taxon>
        <taxon>Pleocyemata</taxon>
        <taxon>Anomura</taxon>
        <taxon>Galatheoidea</taxon>
        <taxon>Porcellanidae</taxon>
        <taxon>Petrolisthes</taxon>
    </lineage>
</organism>
<gene>
    <name evidence="2" type="ORF">Pcinc_038066</name>
</gene>
<feature type="region of interest" description="Disordered" evidence="1">
    <location>
        <begin position="76"/>
        <end position="102"/>
    </location>
</feature>
<evidence type="ECO:0000313" key="3">
    <source>
        <dbReference type="Proteomes" id="UP001286313"/>
    </source>
</evidence>
<proteinExistence type="predicted"/>
<accession>A0AAE1EKU7</accession>
<comment type="caution">
    <text evidence="2">The sequence shown here is derived from an EMBL/GenBank/DDBJ whole genome shotgun (WGS) entry which is preliminary data.</text>
</comment>
<keyword evidence="3" id="KW-1185">Reference proteome</keyword>